<dbReference type="AlphaFoldDB" id="A0A0C3I651"/>
<dbReference type="OrthoDB" id="3260031at2759"/>
<gene>
    <name evidence="1" type="ORF">M404DRAFT_36832</name>
</gene>
<dbReference type="HOGENOM" id="CLU_003921_5_0_1"/>
<organism evidence="1 2">
    <name type="scientific">Pisolithus tinctorius Marx 270</name>
    <dbReference type="NCBI Taxonomy" id="870435"/>
    <lineage>
        <taxon>Eukaryota</taxon>
        <taxon>Fungi</taxon>
        <taxon>Dikarya</taxon>
        <taxon>Basidiomycota</taxon>
        <taxon>Agaricomycotina</taxon>
        <taxon>Agaricomycetes</taxon>
        <taxon>Agaricomycetidae</taxon>
        <taxon>Boletales</taxon>
        <taxon>Sclerodermatineae</taxon>
        <taxon>Pisolithaceae</taxon>
        <taxon>Pisolithus</taxon>
    </lineage>
</organism>
<reference evidence="1 2" key="1">
    <citation type="submission" date="2014-04" db="EMBL/GenBank/DDBJ databases">
        <authorList>
            <consortium name="DOE Joint Genome Institute"/>
            <person name="Kuo A."/>
            <person name="Kohler A."/>
            <person name="Costa M.D."/>
            <person name="Nagy L.G."/>
            <person name="Floudas D."/>
            <person name="Copeland A."/>
            <person name="Barry K.W."/>
            <person name="Cichocki N."/>
            <person name="Veneault-Fourrey C."/>
            <person name="LaButti K."/>
            <person name="Lindquist E.A."/>
            <person name="Lipzen A."/>
            <person name="Lundell T."/>
            <person name="Morin E."/>
            <person name="Murat C."/>
            <person name="Sun H."/>
            <person name="Tunlid A."/>
            <person name="Henrissat B."/>
            <person name="Grigoriev I.V."/>
            <person name="Hibbett D.S."/>
            <person name="Martin F."/>
            <person name="Nordberg H.P."/>
            <person name="Cantor M.N."/>
            <person name="Hua S.X."/>
        </authorList>
    </citation>
    <scope>NUCLEOTIDE SEQUENCE [LARGE SCALE GENOMIC DNA]</scope>
    <source>
        <strain evidence="1 2">Marx 270</strain>
    </source>
</reference>
<dbReference type="InParanoid" id="A0A0C3I651"/>
<evidence type="ECO:0000313" key="2">
    <source>
        <dbReference type="Proteomes" id="UP000054217"/>
    </source>
</evidence>
<dbReference type="Proteomes" id="UP000054217">
    <property type="component" value="Unassembled WGS sequence"/>
</dbReference>
<accession>A0A0C3I651</accession>
<protein>
    <submittedName>
        <fullName evidence="1">Uncharacterized protein</fullName>
    </submittedName>
</protein>
<keyword evidence="2" id="KW-1185">Reference proteome</keyword>
<proteinExistence type="predicted"/>
<dbReference type="EMBL" id="KN832481">
    <property type="protein sequence ID" value="KIN92687.1"/>
    <property type="molecule type" value="Genomic_DNA"/>
</dbReference>
<sequence>MCSCVFPSVARPEFSGDPLDLQDYFEQVVRHCEERGVFEDRATIRVALRFAPPSSSKLWSHFVEPSNGEWDRFIGLVVQQYPELEQPGDDLDPLDELLTFLKKARTFEFNSLSSLGQYLRSFQQQFLHLVKQGILDIEAQSRLFVRGLSLQLAKKVMTSLLCWFPQHAPDLSWHFVNVGNGGVQTPLVESSPLRLRITSILFEMNLRPRVDPLPASGRLRTVPLVESSPLQCQIATVLFEVNLRPQVDPLAASSRLRMVTLDQFRACVSLSLSKGLQVASDFASSWF</sequence>
<reference evidence="2" key="2">
    <citation type="submission" date="2015-01" db="EMBL/GenBank/DDBJ databases">
        <title>Evolutionary Origins and Diversification of the Mycorrhizal Mutualists.</title>
        <authorList>
            <consortium name="DOE Joint Genome Institute"/>
            <consortium name="Mycorrhizal Genomics Consortium"/>
            <person name="Kohler A."/>
            <person name="Kuo A."/>
            <person name="Nagy L.G."/>
            <person name="Floudas D."/>
            <person name="Copeland A."/>
            <person name="Barry K.W."/>
            <person name="Cichocki N."/>
            <person name="Veneault-Fourrey C."/>
            <person name="LaButti K."/>
            <person name="Lindquist E.A."/>
            <person name="Lipzen A."/>
            <person name="Lundell T."/>
            <person name="Morin E."/>
            <person name="Murat C."/>
            <person name="Riley R."/>
            <person name="Ohm R."/>
            <person name="Sun H."/>
            <person name="Tunlid A."/>
            <person name="Henrissat B."/>
            <person name="Grigoriev I.V."/>
            <person name="Hibbett D.S."/>
            <person name="Martin F."/>
        </authorList>
    </citation>
    <scope>NUCLEOTIDE SEQUENCE [LARGE SCALE GENOMIC DNA]</scope>
    <source>
        <strain evidence="2">Marx 270</strain>
    </source>
</reference>
<evidence type="ECO:0000313" key="1">
    <source>
        <dbReference type="EMBL" id="KIN92687.1"/>
    </source>
</evidence>
<name>A0A0C3I651_PISTI</name>